<proteinExistence type="predicted"/>
<evidence type="ECO:0000313" key="2">
    <source>
        <dbReference type="EnsemblPlants" id="Ma05_p14140.1"/>
    </source>
</evidence>
<organism evidence="2 3">
    <name type="scientific">Musa acuminata subsp. malaccensis</name>
    <name type="common">Wild banana</name>
    <name type="synonym">Musa malaccensis</name>
    <dbReference type="NCBI Taxonomy" id="214687"/>
    <lineage>
        <taxon>Eukaryota</taxon>
        <taxon>Viridiplantae</taxon>
        <taxon>Streptophyta</taxon>
        <taxon>Embryophyta</taxon>
        <taxon>Tracheophyta</taxon>
        <taxon>Spermatophyta</taxon>
        <taxon>Magnoliopsida</taxon>
        <taxon>Liliopsida</taxon>
        <taxon>Zingiberales</taxon>
        <taxon>Musaceae</taxon>
        <taxon>Musa</taxon>
    </lineage>
</organism>
<dbReference type="Gramene" id="Ma05_t14140.1">
    <property type="protein sequence ID" value="Ma05_p14140.1"/>
    <property type="gene ID" value="Ma05_g14140"/>
</dbReference>
<sequence length="44" mass="4584">MSISADGFGAKLQSIHRSETVSAVFGAGSTLHSMSYLSLPTDLL</sequence>
<dbReference type="Proteomes" id="UP000012960">
    <property type="component" value="Unplaced"/>
</dbReference>
<gene>
    <name evidence="1" type="ORF">GSMUA_266240.1</name>
</gene>
<dbReference type="EMBL" id="HG996470">
    <property type="protein sequence ID" value="CAG1838447.1"/>
    <property type="molecule type" value="Genomic_DNA"/>
</dbReference>
<dbReference type="EnsemblPlants" id="Ma05_t14140.1">
    <property type="protein sequence ID" value="Ma05_p14140.1"/>
    <property type="gene ID" value="Ma05_g14140"/>
</dbReference>
<reference evidence="1" key="1">
    <citation type="submission" date="2021-03" db="EMBL/GenBank/DDBJ databases">
        <authorList>
            <consortium name="Genoscope - CEA"/>
            <person name="William W."/>
        </authorList>
    </citation>
    <scope>NUCLEOTIDE SEQUENCE</scope>
    <source>
        <strain evidence="1">Doubled-haploid Pahang</strain>
    </source>
</reference>
<keyword evidence="3" id="KW-1185">Reference proteome</keyword>
<evidence type="ECO:0000313" key="1">
    <source>
        <dbReference type="EMBL" id="CAG1838447.1"/>
    </source>
</evidence>
<dbReference type="InParanoid" id="A0A804J497"/>
<dbReference type="AlphaFoldDB" id="A0A804J497"/>
<reference evidence="2" key="2">
    <citation type="submission" date="2021-05" db="UniProtKB">
        <authorList>
            <consortium name="EnsemblPlants"/>
        </authorList>
    </citation>
    <scope>IDENTIFICATION</scope>
    <source>
        <strain evidence="2">subsp. malaccensis</strain>
    </source>
</reference>
<name>A0A804J497_MUSAM</name>
<protein>
    <submittedName>
        <fullName evidence="1">(wild Malaysian banana) hypothetical protein</fullName>
    </submittedName>
</protein>
<evidence type="ECO:0000313" key="3">
    <source>
        <dbReference type="Proteomes" id="UP000012960"/>
    </source>
</evidence>
<accession>A0A804J497</accession>